<dbReference type="PANTHER" id="PTHR30244:SF34">
    <property type="entry name" value="DTDP-4-AMINO-4,6-DIDEOXYGALACTOSE TRANSAMINASE"/>
    <property type="match status" value="1"/>
</dbReference>
<keyword evidence="3" id="KW-1185">Reference proteome</keyword>
<dbReference type="InterPro" id="IPR015422">
    <property type="entry name" value="PyrdxlP-dep_Trfase_small"/>
</dbReference>
<dbReference type="GO" id="GO:0008483">
    <property type="term" value="F:transaminase activity"/>
    <property type="evidence" value="ECO:0007669"/>
    <property type="project" value="UniProtKB-KW"/>
</dbReference>
<keyword evidence="2" id="KW-0032">Aminotransferase</keyword>
<dbReference type="RefSeq" id="WP_318620156.1">
    <property type="nucleotide sequence ID" value="NZ_CP137642.1"/>
</dbReference>
<dbReference type="SUPFAM" id="SSF53383">
    <property type="entry name" value="PLP-dependent transferases"/>
    <property type="match status" value="1"/>
</dbReference>
<protein>
    <submittedName>
        <fullName evidence="2">UDP-4-amino-4, 6-dideoxy-N-acetyl-beta-L-altrosamine transaminase</fullName>
        <ecNumber evidence="2">2.6.1.92</ecNumber>
    </submittedName>
</protein>
<dbReference type="Gene3D" id="3.40.640.10">
    <property type="entry name" value="Type I PLP-dependent aspartate aminotransferase-like (Major domain)"/>
    <property type="match status" value="1"/>
</dbReference>
<dbReference type="NCBIfam" id="TIGR03588">
    <property type="entry name" value="PseC"/>
    <property type="match status" value="1"/>
</dbReference>
<gene>
    <name evidence="2" type="primary">pseC</name>
    <name evidence="2" type="ORF">R6Y96_05355</name>
</gene>
<dbReference type="InterPro" id="IPR015421">
    <property type="entry name" value="PyrdxlP-dep_Trfase_major"/>
</dbReference>
<dbReference type="InterPro" id="IPR020026">
    <property type="entry name" value="PseC"/>
</dbReference>
<keyword evidence="1" id="KW-0663">Pyridoxal phosphate</keyword>
<keyword evidence="2" id="KW-0808">Transferase</keyword>
<reference evidence="2 3" key="1">
    <citation type="submission" date="2023-10" db="EMBL/GenBank/DDBJ databases">
        <title>The complete genome sequence of Methanoculleus receptaculi DSM 18860.</title>
        <authorList>
            <person name="Lai S.-J."/>
            <person name="You Y.-T."/>
            <person name="Chen S.-C."/>
        </authorList>
    </citation>
    <scope>NUCLEOTIDE SEQUENCE [LARGE SCALE GENOMIC DNA]</scope>
    <source>
        <strain evidence="2 3">DSM 18860</strain>
    </source>
</reference>
<dbReference type="InterPro" id="IPR000653">
    <property type="entry name" value="DegT/StrS_aminotransferase"/>
</dbReference>
<dbReference type="CDD" id="cd00616">
    <property type="entry name" value="AHBA_syn"/>
    <property type="match status" value="1"/>
</dbReference>
<dbReference type="Proteomes" id="UP001305652">
    <property type="component" value="Chromosome"/>
</dbReference>
<comment type="similarity">
    <text evidence="1">Belongs to the DegT/DnrJ/EryC1 family.</text>
</comment>
<dbReference type="EMBL" id="CP137642">
    <property type="protein sequence ID" value="WOX56754.1"/>
    <property type="molecule type" value="Genomic_DNA"/>
</dbReference>
<dbReference type="GO" id="GO:0000271">
    <property type="term" value="P:polysaccharide biosynthetic process"/>
    <property type="evidence" value="ECO:0007669"/>
    <property type="project" value="TreeGrafter"/>
</dbReference>
<dbReference type="GO" id="GO:0030170">
    <property type="term" value="F:pyridoxal phosphate binding"/>
    <property type="evidence" value="ECO:0007669"/>
    <property type="project" value="TreeGrafter"/>
</dbReference>
<name>A0AAX4FS42_9EURY</name>
<dbReference type="EC" id="2.6.1.92" evidence="2"/>
<accession>A0AAX4FS42</accession>
<organism evidence="2 3">
    <name type="scientific">Methanoculleus receptaculi</name>
    <dbReference type="NCBI Taxonomy" id="394967"/>
    <lineage>
        <taxon>Archaea</taxon>
        <taxon>Methanobacteriati</taxon>
        <taxon>Methanobacteriota</taxon>
        <taxon>Stenosarchaea group</taxon>
        <taxon>Methanomicrobia</taxon>
        <taxon>Methanomicrobiales</taxon>
        <taxon>Methanomicrobiaceae</taxon>
        <taxon>Methanoculleus</taxon>
    </lineage>
</organism>
<dbReference type="GeneID" id="85732562"/>
<evidence type="ECO:0000313" key="3">
    <source>
        <dbReference type="Proteomes" id="UP001305652"/>
    </source>
</evidence>
<dbReference type="Gene3D" id="3.90.1150.10">
    <property type="entry name" value="Aspartate Aminotransferase, domain 1"/>
    <property type="match status" value="1"/>
</dbReference>
<dbReference type="Pfam" id="PF01041">
    <property type="entry name" value="DegT_DnrJ_EryC1"/>
    <property type="match status" value="1"/>
</dbReference>
<sequence length="386" mass="42894">MVRPMKFIPYGHQSIDDDDVRSVVEILKGDWLTTGPTVDLFEADLAGYVGARHAVAVNSGTSALDIAVQALGLPKGSEIITTPFTFAATSNAVLYNGHIPIFADIDPITRNIHPDEIRRRIGPKTRAIIYVDYAGQPCAIDEIREIAGEYDLRLIEDACHAFGASYKGRKIGTFADMTVFSFHPVKPITTGEGGAVVTDDPDLDAKLRMLRSHGITRDVGDLFGEGASWGYDMKLLGRNYRMTDIQAALGVSQLKKIDSFIKRRNEIAALYGRSLSDLAWLDLPETMDGVNHGWHLYTVLVNGVERNILFSYLKERGVGVNVHYIPIYKFSYYQKHYPQDANAFPSTEDVFNRTLTLPLYPGMKDEDVEYVSEQLHKAESDLGISA</sequence>
<dbReference type="PIRSF" id="PIRSF000390">
    <property type="entry name" value="PLP_StrS"/>
    <property type="match status" value="1"/>
</dbReference>
<dbReference type="AlphaFoldDB" id="A0AAX4FS42"/>
<dbReference type="PANTHER" id="PTHR30244">
    <property type="entry name" value="TRANSAMINASE"/>
    <property type="match status" value="1"/>
</dbReference>
<dbReference type="InterPro" id="IPR015424">
    <property type="entry name" value="PyrdxlP-dep_Trfase"/>
</dbReference>
<proteinExistence type="inferred from homology"/>
<evidence type="ECO:0000256" key="1">
    <source>
        <dbReference type="RuleBase" id="RU004508"/>
    </source>
</evidence>
<evidence type="ECO:0000313" key="2">
    <source>
        <dbReference type="EMBL" id="WOX56754.1"/>
    </source>
</evidence>
<dbReference type="KEGG" id="mrc:R6Y96_05355"/>